<accession>A0A8J5VVM8</accession>
<dbReference type="Proteomes" id="UP000729402">
    <property type="component" value="Unassembled WGS sequence"/>
</dbReference>
<evidence type="ECO:0000313" key="1">
    <source>
        <dbReference type="EMBL" id="KAG8073096.1"/>
    </source>
</evidence>
<protein>
    <submittedName>
        <fullName evidence="1">Uncharacterized protein</fullName>
    </submittedName>
</protein>
<reference evidence="1" key="1">
    <citation type="journal article" date="2021" name="bioRxiv">
        <title>Whole Genome Assembly and Annotation of Northern Wild Rice, Zizania palustris L., Supports a Whole Genome Duplication in the Zizania Genus.</title>
        <authorList>
            <person name="Haas M."/>
            <person name="Kono T."/>
            <person name="Macchietto M."/>
            <person name="Millas R."/>
            <person name="McGilp L."/>
            <person name="Shao M."/>
            <person name="Duquette J."/>
            <person name="Hirsch C.N."/>
            <person name="Kimball J."/>
        </authorList>
    </citation>
    <scope>NUCLEOTIDE SEQUENCE</scope>
    <source>
        <tissue evidence="1">Fresh leaf tissue</tissue>
    </source>
</reference>
<keyword evidence="2" id="KW-1185">Reference proteome</keyword>
<dbReference type="EMBL" id="JAAALK010000283">
    <property type="protein sequence ID" value="KAG8073096.1"/>
    <property type="molecule type" value="Genomic_DNA"/>
</dbReference>
<dbReference type="AlphaFoldDB" id="A0A8J5VVM8"/>
<comment type="caution">
    <text evidence="1">The sequence shown here is derived from an EMBL/GenBank/DDBJ whole genome shotgun (WGS) entry which is preliminary data.</text>
</comment>
<reference evidence="1" key="2">
    <citation type="submission" date="2021-02" db="EMBL/GenBank/DDBJ databases">
        <authorList>
            <person name="Kimball J.A."/>
            <person name="Haas M.W."/>
            <person name="Macchietto M."/>
            <person name="Kono T."/>
            <person name="Duquette J."/>
            <person name="Shao M."/>
        </authorList>
    </citation>
    <scope>NUCLEOTIDE SEQUENCE</scope>
    <source>
        <tissue evidence="1">Fresh leaf tissue</tissue>
    </source>
</reference>
<name>A0A8J5VVM8_ZIZPA</name>
<proteinExistence type="predicted"/>
<sequence>MRRALCQPYRARGTSVCTNLSEAELLNRIEEEEIKLGIWGLGKDGAARMADAGGIGKKAEYSSDVGLRVVYAMCTHHARYGGYDEARRWTVRIAAWREADDGDGLCSA</sequence>
<evidence type="ECO:0000313" key="2">
    <source>
        <dbReference type="Proteomes" id="UP000729402"/>
    </source>
</evidence>
<gene>
    <name evidence="1" type="ORF">GUJ93_ZPchr0006g42086</name>
</gene>
<organism evidence="1 2">
    <name type="scientific">Zizania palustris</name>
    <name type="common">Northern wild rice</name>
    <dbReference type="NCBI Taxonomy" id="103762"/>
    <lineage>
        <taxon>Eukaryota</taxon>
        <taxon>Viridiplantae</taxon>
        <taxon>Streptophyta</taxon>
        <taxon>Embryophyta</taxon>
        <taxon>Tracheophyta</taxon>
        <taxon>Spermatophyta</taxon>
        <taxon>Magnoliopsida</taxon>
        <taxon>Liliopsida</taxon>
        <taxon>Poales</taxon>
        <taxon>Poaceae</taxon>
        <taxon>BOP clade</taxon>
        <taxon>Oryzoideae</taxon>
        <taxon>Oryzeae</taxon>
        <taxon>Zizaniinae</taxon>
        <taxon>Zizania</taxon>
    </lineage>
</organism>